<comment type="caution">
    <text evidence="1">The sequence shown here is derived from an EMBL/GenBank/DDBJ whole genome shotgun (WGS) entry which is preliminary data.</text>
</comment>
<sequence length="208" mass="23165">MRQSDAKCRSAAKDERVKERSSTAGKWIAFETTVGHTRFCYLQNKWFKIGENYVGQIRDQVATLLTRPTAAEKAVLGAFEYSRNETWLHTDSSVLPPKARASWNYLKTSCADGPLLVSYDMNRLMRLETSADHVVTLNATDRIAPGSVLAKMTYSHPIYTPRALAAQKRLPELNSHRVAYAGAYHGWGFHEDGCAAGVRAAEALGVTW</sequence>
<evidence type="ECO:0000313" key="2">
    <source>
        <dbReference type="Proteomes" id="UP001597045"/>
    </source>
</evidence>
<name>A0ABW3MI12_9PSEU</name>
<reference evidence="2" key="1">
    <citation type="journal article" date="2019" name="Int. J. Syst. Evol. Microbiol.">
        <title>The Global Catalogue of Microorganisms (GCM) 10K type strain sequencing project: providing services to taxonomists for standard genome sequencing and annotation.</title>
        <authorList>
            <consortium name="The Broad Institute Genomics Platform"/>
            <consortium name="The Broad Institute Genome Sequencing Center for Infectious Disease"/>
            <person name="Wu L."/>
            <person name="Ma J."/>
        </authorList>
    </citation>
    <scope>NUCLEOTIDE SEQUENCE [LARGE SCALE GENOMIC DNA]</scope>
    <source>
        <strain evidence="2">JCM 31486</strain>
    </source>
</reference>
<dbReference type="Pfam" id="PF19614">
    <property type="entry name" value="DUF6119"/>
    <property type="match status" value="1"/>
</dbReference>
<organism evidence="1 2">
    <name type="scientific">Kibdelosporangium lantanae</name>
    <dbReference type="NCBI Taxonomy" id="1497396"/>
    <lineage>
        <taxon>Bacteria</taxon>
        <taxon>Bacillati</taxon>
        <taxon>Actinomycetota</taxon>
        <taxon>Actinomycetes</taxon>
        <taxon>Pseudonocardiales</taxon>
        <taxon>Pseudonocardiaceae</taxon>
        <taxon>Kibdelosporangium</taxon>
    </lineage>
</organism>
<protein>
    <submittedName>
        <fullName evidence="1">DUF6119 family protein</fullName>
    </submittedName>
</protein>
<accession>A0ABW3MI12</accession>
<keyword evidence="2" id="KW-1185">Reference proteome</keyword>
<gene>
    <name evidence="1" type="ORF">ACFQ1S_25890</name>
</gene>
<dbReference type="EMBL" id="JBHTIS010001755">
    <property type="protein sequence ID" value="MFD1048715.1"/>
    <property type="molecule type" value="Genomic_DNA"/>
</dbReference>
<evidence type="ECO:0000313" key="1">
    <source>
        <dbReference type="EMBL" id="MFD1048715.1"/>
    </source>
</evidence>
<dbReference type="InterPro" id="IPR026487">
    <property type="entry name" value="CHP04141"/>
</dbReference>
<dbReference type="Proteomes" id="UP001597045">
    <property type="component" value="Unassembled WGS sequence"/>
</dbReference>
<proteinExistence type="predicted"/>